<dbReference type="PANTHER" id="PTHR43289:SF6">
    <property type="entry name" value="SERINE_THREONINE-PROTEIN KINASE NEKL-3"/>
    <property type="match status" value="1"/>
</dbReference>
<evidence type="ECO:0000256" key="2">
    <source>
        <dbReference type="ARBA" id="ARBA00022527"/>
    </source>
</evidence>
<dbReference type="FunFam" id="1.10.510.10:FF:000021">
    <property type="entry name" value="Serine/threonine protein kinase"/>
    <property type="match status" value="1"/>
</dbReference>
<evidence type="ECO:0000259" key="9">
    <source>
        <dbReference type="PROSITE" id="PS50011"/>
    </source>
</evidence>
<evidence type="ECO:0000256" key="1">
    <source>
        <dbReference type="ARBA" id="ARBA00012513"/>
    </source>
</evidence>
<dbReference type="InterPro" id="IPR019734">
    <property type="entry name" value="TPR_rpt"/>
</dbReference>
<dbReference type="Gene3D" id="1.10.510.10">
    <property type="entry name" value="Transferase(Phosphotransferase) domain 1"/>
    <property type="match status" value="1"/>
</dbReference>
<dbReference type="EMBL" id="AP019860">
    <property type="protein sequence ID" value="BBM81883.1"/>
    <property type="molecule type" value="Genomic_DNA"/>
</dbReference>
<dbReference type="SMART" id="SM00220">
    <property type="entry name" value="S_TKc"/>
    <property type="match status" value="1"/>
</dbReference>
<sequence length="1536" mass="175860">MTNENAKGMGVTGGRSSSIQYGSEMVGYQLGGCEIVEFIGKGGMGAVYKAIQTNLNREVALKILSTPNKDGKAIEWFQREAQSIAQLEHKNIIQVYALDYSEELETFYIVMQYVDGASLDKLVKSLDGGRLPIEKALEYAIQVAEGLYSAHEKNIIHRDVKPANIMVTMDEVIKITDFGLAKSLSIHTTSSASAGLIVGTPLYMAPEQCVGTQIDARTDIYSLGASLYYLLVGRPPFMGDNSYDILEKQITEAPKPISQIDPEIPEELSNIVLKMLAKNREDRYQSCAEVAEELRQLINPQTTANVEGVGEEKTIYRLSGVSQQQLADGLDKIINEGRKGILSIRSKEEHLFLYIENNTIYAYLENYMEEFTQKHSQLSFTEMITLLITISFSWDPFTWEFVEEEPPGEFRDYCIAARVDIFSFLRNTSTAIQIFLSLVQPGSLIIRTPIKSILISYTPESIYACSPLPHRDNAQFLLPEQAEATIENILQSNYSLEYQTILDITPEEQEENSLAGIFFQILEGCPDYSFFQGFSIFDKSIFPSSENKITITKVRELETKLGRVLQQMFEGYKKLEEIGLPKYYAILFAGAIVKDKALLAANKIGEIVRTVFDEKDTSIAKPLIDISLKLYRYNFKLMEEIAEGYEAAKDTSKAIEYWLRCGKLREELQDFERADSCYKYATTLDNKSYEPLQNLLNLYISYGRPTDDIIKTGEKLISKLRSAKETKLLVETCQRLIEIDPELLACHQELINYYIDEGRNEDAIESFEKIASIYKRQENRDALVQTYHKILKMDPNKDDVRERLFELEGKPVKLIRALDSATKVIKKNSFVVNPKYTFLGILGLFLAWFGYREISGYLEFQRLQQQVKVGNFLVVQQELEYIGKNFYFSGIHAEAMTLYVAEDKKIKNQLIERNKKALVKKLDYVVIQYKDNQAQLLKELDKIHAQYFQPEKEYLEKIVQKRIDDIRFEYAQKKKQKNEEDFANVQTLIEEKEFDKAEVILKNLRAQNYDLWNKRVEETMVLLEKEREKWVSEKIVREEQQQELLNEAREYESKGAIELAIETYSRAEALLKSSINAQRAKTYRESLTRDLADTKEWLEAATQELESGQEDDAYIYLERIVSNSKLINSRFLREAMWPTVITTSPMTNIPCYDGGKFLGKSPVVYKQKFAENVELRWQVKSVGLRLKKVDRVKINGQKTWKIVLHLERQPVWKFNTQGRIESPILVHKNKIICASRDNRIYCVNKSGEQIWKLYTGRLSEISGPMQIYKDHLFVATLAGYVYVLDLRKNVVDAKDTVVWSGRVSGASFRGGPRALGLNRMAVAARNGKFLVVNQSGSRFSVSKRYSLRDALEFTPVYNNGIAAVAGKKKVYFVDLRNNKVRSTRPYRISGEVSLGNNNLYIPTTRGVVVTDFSGKPLQRYPSQSSVVSQPVVDKDDVYFASSNGEIFKVKANAKKYLWKQKVSSKIRVPLLQYKNVIFVCGEYSVWAISKATGKIIMEYEATKEDEIYSKPTCDGEFLYFSSGKSVMKLWVKDIVE</sequence>
<dbReference type="SUPFAM" id="SSF50998">
    <property type="entry name" value="Quinoprotein alcohol dehydrogenase-like"/>
    <property type="match status" value="1"/>
</dbReference>
<dbReference type="InterPro" id="IPR011009">
    <property type="entry name" value="Kinase-like_dom_sf"/>
</dbReference>
<dbReference type="KEGG" id="uam:UABAM_00225"/>
<dbReference type="InterPro" id="IPR011990">
    <property type="entry name" value="TPR-like_helical_dom_sf"/>
</dbReference>
<evidence type="ECO:0000256" key="7">
    <source>
        <dbReference type="PROSITE-ProRule" id="PRU00339"/>
    </source>
</evidence>
<dbReference type="PROSITE" id="PS50011">
    <property type="entry name" value="PROTEIN_KINASE_DOM"/>
    <property type="match status" value="1"/>
</dbReference>
<dbReference type="Gene3D" id="2.130.10.10">
    <property type="entry name" value="YVTN repeat-like/Quinoprotein amine dehydrogenase"/>
    <property type="match status" value="2"/>
</dbReference>
<dbReference type="CDD" id="cd14014">
    <property type="entry name" value="STKc_PknB_like"/>
    <property type="match status" value="1"/>
</dbReference>
<keyword evidence="6 8" id="KW-0067">ATP-binding</keyword>
<keyword evidence="4 8" id="KW-0547">Nucleotide-binding</keyword>
<dbReference type="PROSITE" id="PS00107">
    <property type="entry name" value="PROTEIN_KINASE_ATP"/>
    <property type="match status" value="1"/>
</dbReference>
<gene>
    <name evidence="10" type="ORF">UABAM_00225</name>
</gene>
<proteinExistence type="predicted"/>
<dbReference type="PANTHER" id="PTHR43289">
    <property type="entry name" value="MITOGEN-ACTIVATED PROTEIN KINASE KINASE KINASE 20-RELATED"/>
    <property type="match status" value="1"/>
</dbReference>
<keyword evidence="7" id="KW-0802">TPR repeat</keyword>
<dbReference type="PROSITE" id="PS50005">
    <property type="entry name" value="TPR"/>
    <property type="match status" value="1"/>
</dbReference>
<reference evidence="10 11" key="1">
    <citation type="submission" date="2019-08" db="EMBL/GenBank/DDBJ databases">
        <title>Complete genome sequence of Candidatus Uab amorphum.</title>
        <authorList>
            <person name="Shiratori T."/>
            <person name="Suzuki S."/>
            <person name="Kakizawa Y."/>
            <person name="Ishida K."/>
        </authorList>
    </citation>
    <scope>NUCLEOTIDE SEQUENCE [LARGE SCALE GENOMIC DNA]</scope>
    <source>
        <strain evidence="10 11">SRT547</strain>
    </source>
</reference>
<dbReference type="InterPro" id="IPR000719">
    <property type="entry name" value="Prot_kinase_dom"/>
</dbReference>
<dbReference type="InterPro" id="IPR002372">
    <property type="entry name" value="PQQ_rpt_dom"/>
</dbReference>
<dbReference type="Gene3D" id="1.25.40.10">
    <property type="entry name" value="Tetratricopeptide repeat domain"/>
    <property type="match status" value="1"/>
</dbReference>
<keyword evidence="3" id="KW-0808">Transferase</keyword>
<dbReference type="Proteomes" id="UP000326354">
    <property type="component" value="Chromosome"/>
</dbReference>
<dbReference type="Pfam" id="PF00069">
    <property type="entry name" value="Pkinase"/>
    <property type="match status" value="1"/>
</dbReference>
<evidence type="ECO:0000256" key="4">
    <source>
        <dbReference type="ARBA" id="ARBA00022741"/>
    </source>
</evidence>
<feature type="binding site" evidence="8">
    <location>
        <position position="62"/>
    </location>
    <ligand>
        <name>ATP</name>
        <dbReference type="ChEBI" id="CHEBI:30616"/>
    </ligand>
</feature>
<dbReference type="InterPro" id="IPR015943">
    <property type="entry name" value="WD40/YVTN_repeat-like_dom_sf"/>
</dbReference>
<organism evidence="10 11">
    <name type="scientific">Uabimicrobium amorphum</name>
    <dbReference type="NCBI Taxonomy" id="2596890"/>
    <lineage>
        <taxon>Bacteria</taxon>
        <taxon>Pseudomonadati</taxon>
        <taxon>Planctomycetota</taxon>
        <taxon>Candidatus Uabimicrobiia</taxon>
        <taxon>Candidatus Uabimicrobiales</taxon>
        <taxon>Candidatus Uabimicrobiaceae</taxon>
        <taxon>Candidatus Uabimicrobium</taxon>
    </lineage>
</organism>
<feature type="domain" description="Protein kinase" evidence="9">
    <location>
        <begin position="33"/>
        <end position="298"/>
    </location>
</feature>
<evidence type="ECO:0000256" key="5">
    <source>
        <dbReference type="ARBA" id="ARBA00022777"/>
    </source>
</evidence>
<accession>A0A5S9IHI6</accession>
<dbReference type="InterPro" id="IPR011047">
    <property type="entry name" value="Quinoprotein_ADH-like_sf"/>
</dbReference>
<protein>
    <recommendedName>
        <fullName evidence="1">non-specific serine/threonine protein kinase</fullName>
        <ecNumber evidence="1">2.7.11.1</ecNumber>
    </recommendedName>
</protein>
<keyword evidence="5 10" id="KW-0418">Kinase</keyword>
<dbReference type="PROSITE" id="PS00108">
    <property type="entry name" value="PROTEIN_KINASE_ST"/>
    <property type="match status" value="1"/>
</dbReference>
<keyword evidence="11" id="KW-1185">Reference proteome</keyword>
<evidence type="ECO:0000256" key="6">
    <source>
        <dbReference type="ARBA" id="ARBA00022840"/>
    </source>
</evidence>
<dbReference type="GO" id="GO:0005524">
    <property type="term" value="F:ATP binding"/>
    <property type="evidence" value="ECO:0007669"/>
    <property type="project" value="UniProtKB-UniRule"/>
</dbReference>
<feature type="repeat" description="TPR" evidence="7">
    <location>
        <begin position="764"/>
        <end position="797"/>
    </location>
</feature>
<evidence type="ECO:0000256" key="3">
    <source>
        <dbReference type="ARBA" id="ARBA00022679"/>
    </source>
</evidence>
<evidence type="ECO:0000313" key="11">
    <source>
        <dbReference type="Proteomes" id="UP000326354"/>
    </source>
</evidence>
<dbReference type="InterPro" id="IPR018391">
    <property type="entry name" value="PQQ_b-propeller_rpt"/>
</dbReference>
<dbReference type="SUPFAM" id="SSF48452">
    <property type="entry name" value="TPR-like"/>
    <property type="match status" value="1"/>
</dbReference>
<dbReference type="Pfam" id="PF13360">
    <property type="entry name" value="PQQ_2"/>
    <property type="match status" value="1"/>
</dbReference>
<dbReference type="EC" id="2.7.11.1" evidence="1"/>
<evidence type="ECO:0000313" key="10">
    <source>
        <dbReference type="EMBL" id="BBM81883.1"/>
    </source>
</evidence>
<keyword evidence="2" id="KW-0723">Serine/threonine-protein kinase</keyword>
<name>A0A5S9IHI6_UABAM</name>
<dbReference type="RefSeq" id="WP_151966147.1">
    <property type="nucleotide sequence ID" value="NZ_AP019860.1"/>
</dbReference>
<dbReference type="InterPro" id="IPR008271">
    <property type="entry name" value="Ser/Thr_kinase_AS"/>
</dbReference>
<dbReference type="InterPro" id="IPR017441">
    <property type="entry name" value="Protein_kinase_ATP_BS"/>
</dbReference>
<dbReference type="SMART" id="SM00564">
    <property type="entry name" value="PQQ"/>
    <property type="match status" value="6"/>
</dbReference>
<dbReference type="GO" id="GO:0004674">
    <property type="term" value="F:protein serine/threonine kinase activity"/>
    <property type="evidence" value="ECO:0007669"/>
    <property type="project" value="UniProtKB-KW"/>
</dbReference>
<dbReference type="SUPFAM" id="SSF56112">
    <property type="entry name" value="Protein kinase-like (PK-like)"/>
    <property type="match status" value="1"/>
</dbReference>
<dbReference type="OrthoDB" id="9788659at2"/>
<dbReference type="Gene3D" id="3.30.200.20">
    <property type="entry name" value="Phosphorylase Kinase, domain 1"/>
    <property type="match status" value="1"/>
</dbReference>
<evidence type="ECO:0000256" key="8">
    <source>
        <dbReference type="PROSITE-ProRule" id="PRU10141"/>
    </source>
</evidence>